<comment type="caution">
    <text evidence="1">The sequence shown here is derived from an EMBL/GenBank/DDBJ whole genome shotgun (WGS) entry which is preliminary data.</text>
</comment>
<gene>
    <name evidence="1" type="ORF">LPC04_17110</name>
</gene>
<keyword evidence="2" id="KW-1185">Reference proteome</keyword>
<dbReference type="AlphaFoldDB" id="A0A9X2C3F9"/>
<dbReference type="EMBL" id="JAJLJH010000004">
    <property type="protein sequence ID" value="MCK9687425.1"/>
    <property type="molecule type" value="Genomic_DNA"/>
</dbReference>
<accession>A0A9X2C3F9</accession>
<protein>
    <submittedName>
        <fullName evidence="1">Uncharacterized protein</fullName>
    </submittedName>
</protein>
<name>A0A9X2C3F9_9BURK</name>
<evidence type="ECO:0000313" key="2">
    <source>
        <dbReference type="Proteomes" id="UP001139353"/>
    </source>
</evidence>
<organism evidence="1 2">
    <name type="scientific">Scleromatobacter humisilvae</name>
    <dbReference type="NCBI Taxonomy" id="2897159"/>
    <lineage>
        <taxon>Bacteria</taxon>
        <taxon>Pseudomonadati</taxon>
        <taxon>Pseudomonadota</taxon>
        <taxon>Betaproteobacteria</taxon>
        <taxon>Burkholderiales</taxon>
        <taxon>Sphaerotilaceae</taxon>
        <taxon>Scleromatobacter</taxon>
    </lineage>
</organism>
<reference evidence="1" key="1">
    <citation type="submission" date="2021-11" db="EMBL/GenBank/DDBJ databases">
        <title>BS-T2-15 a new species belonging to the Comamonadaceae family isolated from the soil of a French oak forest.</title>
        <authorList>
            <person name="Mieszkin S."/>
            <person name="Alain K."/>
        </authorList>
    </citation>
    <scope>NUCLEOTIDE SEQUENCE</scope>
    <source>
        <strain evidence="1">BS-T2-15</strain>
    </source>
</reference>
<sequence>MVQVCSGEFARRWTDQELEAEILKDANDSLSKLMAEFPSDKFQAAQEIAVRYVATYAKKQRENGAH</sequence>
<dbReference type="RefSeq" id="WP_275683464.1">
    <property type="nucleotide sequence ID" value="NZ_JAJLJH010000004.1"/>
</dbReference>
<dbReference type="Proteomes" id="UP001139353">
    <property type="component" value="Unassembled WGS sequence"/>
</dbReference>
<evidence type="ECO:0000313" key="1">
    <source>
        <dbReference type="EMBL" id="MCK9687425.1"/>
    </source>
</evidence>
<proteinExistence type="predicted"/>